<feature type="chain" id="PRO_5046662534" evidence="1">
    <location>
        <begin position="25"/>
        <end position="172"/>
    </location>
</feature>
<dbReference type="PROSITE" id="PS51257">
    <property type="entry name" value="PROKAR_LIPOPROTEIN"/>
    <property type="match status" value="1"/>
</dbReference>
<dbReference type="EMBL" id="JAGSPA010000002">
    <property type="protein sequence ID" value="MBV7256254.1"/>
    <property type="molecule type" value="Genomic_DNA"/>
</dbReference>
<keyword evidence="1" id="KW-0732">Signal</keyword>
<dbReference type="Pfam" id="PF13899">
    <property type="entry name" value="Thioredoxin_7"/>
    <property type="match status" value="1"/>
</dbReference>
<dbReference type="RefSeq" id="WP_218444828.1">
    <property type="nucleotide sequence ID" value="NZ_JAGSPA010000002.1"/>
</dbReference>
<comment type="caution">
    <text evidence="2">The sequence shown here is derived from an EMBL/GenBank/DDBJ whole genome shotgun (WGS) entry which is preliminary data.</text>
</comment>
<protein>
    <submittedName>
        <fullName evidence="2">Thioredoxin family protein</fullName>
    </submittedName>
</protein>
<feature type="signal peptide" evidence="1">
    <location>
        <begin position="1"/>
        <end position="24"/>
    </location>
</feature>
<dbReference type="Proteomes" id="UP000722336">
    <property type="component" value="Unassembled WGS sequence"/>
</dbReference>
<organism evidence="2 3">
    <name type="scientific">Pacificimonas pallii</name>
    <dbReference type="NCBI Taxonomy" id="2827236"/>
    <lineage>
        <taxon>Bacteria</taxon>
        <taxon>Pseudomonadati</taxon>
        <taxon>Pseudomonadota</taxon>
        <taxon>Alphaproteobacteria</taxon>
        <taxon>Sphingomonadales</taxon>
        <taxon>Sphingosinicellaceae</taxon>
        <taxon>Pacificimonas</taxon>
    </lineage>
</organism>
<accession>A0ABS6SCU6</accession>
<name>A0ABS6SCU6_9SPHN</name>
<sequence>MIARGVLAAAVLAISACSPPLAYAADHDEPRPYAADIDAMTAVDAALSRATLAGKRVILVMGANWCHDSRGLAEHLESARFAPLIAGNFEVVYVDAGRPRDDEAANMDVARRFGVEALVGTPNVFILSAAGERLNDEEDVLGWRDAASRDPDDIHAYFEGYRAPDARGNPVR</sequence>
<gene>
    <name evidence="2" type="ORF">KCG44_05585</name>
</gene>
<evidence type="ECO:0000313" key="3">
    <source>
        <dbReference type="Proteomes" id="UP000722336"/>
    </source>
</evidence>
<keyword evidence="3" id="KW-1185">Reference proteome</keyword>
<evidence type="ECO:0000256" key="1">
    <source>
        <dbReference type="SAM" id="SignalP"/>
    </source>
</evidence>
<proteinExistence type="predicted"/>
<evidence type="ECO:0000313" key="2">
    <source>
        <dbReference type="EMBL" id="MBV7256254.1"/>
    </source>
</evidence>
<reference evidence="2 3" key="1">
    <citation type="submission" date="2021-04" db="EMBL/GenBank/DDBJ databases">
        <authorList>
            <person name="Pira H."/>
            <person name="Risdian C."/>
            <person name="Wink J."/>
        </authorList>
    </citation>
    <scope>NUCLEOTIDE SEQUENCE [LARGE SCALE GENOMIC DNA]</scope>
    <source>
        <strain evidence="2 3">WHA3</strain>
    </source>
</reference>